<dbReference type="Pfam" id="PF06985">
    <property type="entry name" value="HET"/>
    <property type="match status" value="1"/>
</dbReference>
<dbReference type="AlphaFoldDB" id="A0A1G4BLK8"/>
<protein>
    <recommendedName>
        <fullName evidence="2">Heterokaryon incompatibility domain-containing protein</fullName>
    </recommendedName>
</protein>
<accession>A0A1G4BLK8</accession>
<dbReference type="RefSeq" id="XP_022479501.1">
    <property type="nucleotide sequence ID" value="XM_022614003.1"/>
</dbReference>
<evidence type="ECO:0000313" key="4">
    <source>
        <dbReference type="Proteomes" id="UP000176998"/>
    </source>
</evidence>
<gene>
    <name evidence="3" type="ORF">CORC01_02353</name>
</gene>
<dbReference type="EMBL" id="MJBS01000013">
    <property type="protein sequence ID" value="OHF02360.1"/>
    <property type="molecule type" value="Genomic_DNA"/>
</dbReference>
<feature type="domain" description="Heterokaryon incompatibility" evidence="2">
    <location>
        <begin position="12"/>
        <end position="52"/>
    </location>
</feature>
<dbReference type="InterPro" id="IPR010730">
    <property type="entry name" value="HET"/>
</dbReference>
<evidence type="ECO:0000256" key="1">
    <source>
        <dbReference type="SAM" id="MobiDB-lite"/>
    </source>
</evidence>
<organism evidence="3 4">
    <name type="scientific">Colletotrichum orchidophilum</name>
    <dbReference type="NCBI Taxonomy" id="1209926"/>
    <lineage>
        <taxon>Eukaryota</taxon>
        <taxon>Fungi</taxon>
        <taxon>Dikarya</taxon>
        <taxon>Ascomycota</taxon>
        <taxon>Pezizomycotina</taxon>
        <taxon>Sordariomycetes</taxon>
        <taxon>Hypocreomycetidae</taxon>
        <taxon>Glomerellales</taxon>
        <taxon>Glomerellaceae</taxon>
        <taxon>Colletotrichum</taxon>
    </lineage>
</organism>
<keyword evidence="4" id="KW-1185">Reference proteome</keyword>
<feature type="compositionally biased region" description="Polar residues" evidence="1">
    <location>
        <begin position="96"/>
        <end position="106"/>
    </location>
</feature>
<feature type="region of interest" description="Disordered" evidence="1">
    <location>
        <begin position="1"/>
        <end position="20"/>
    </location>
</feature>
<evidence type="ECO:0000313" key="3">
    <source>
        <dbReference type="EMBL" id="OHF02360.1"/>
    </source>
</evidence>
<feature type="region of interest" description="Disordered" evidence="1">
    <location>
        <begin position="65"/>
        <end position="106"/>
    </location>
</feature>
<sequence length="258" mass="27896">MRRGERTRSTSAISINQTDDAMRSSQVQLMASIYSSASSVAQPIADPHENGEIFLATSSSTTLNPGTPYGPSSAATALPDCGSSKKSSWHARPSCSAATRQSRGRTSSSHLEFVSHLFSTNSWLGYFPQRVSFETAPPGSCHYNMPTILKANKVSRRESEGYAKALAHALVRTRHFRATDLRQAAAAAGVRQGGHRGIRSLSMLEIRALKIDVIRKAAETKHEIYSGAPFPTMMKILVGEGSREDGGVLNAFLAHAYQ</sequence>
<proteinExistence type="predicted"/>
<dbReference type="GeneID" id="34555513"/>
<feature type="compositionally biased region" description="Polar residues" evidence="1">
    <location>
        <begin position="9"/>
        <end position="20"/>
    </location>
</feature>
<evidence type="ECO:0000259" key="2">
    <source>
        <dbReference type="Pfam" id="PF06985"/>
    </source>
</evidence>
<comment type="caution">
    <text evidence="3">The sequence shown here is derived from an EMBL/GenBank/DDBJ whole genome shotgun (WGS) entry which is preliminary data.</text>
</comment>
<name>A0A1G4BLK8_9PEZI</name>
<reference evidence="3 4" key="1">
    <citation type="submission" date="2016-09" db="EMBL/GenBank/DDBJ databases">
        <authorList>
            <person name="Capua I."/>
            <person name="De Benedictis P."/>
            <person name="Joannis T."/>
            <person name="Lombin L.H."/>
            <person name="Cattoli G."/>
        </authorList>
    </citation>
    <scope>NUCLEOTIDE SEQUENCE [LARGE SCALE GENOMIC DNA]</scope>
    <source>
        <strain evidence="3 4">IMI 309357</strain>
    </source>
</reference>
<dbReference type="Proteomes" id="UP000176998">
    <property type="component" value="Unassembled WGS sequence"/>
</dbReference>